<dbReference type="KEGG" id="afy:BW247_15795"/>
<accession>A0A1P8UKM1</accession>
<keyword evidence="2 5" id="KW-0808">Transferase</keyword>
<dbReference type="PANTHER" id="PTHR43464:SF19">
    <property type="entry name" value="UBIQUINONE BIOSYNTHESIS O-METHYLTRANSFERASE, MITOCHONDRIAL"/>
    <property type="match status" value="1"/>
</dbReference>
<evidence type="ECO:0000313" key="5">
    <source>
        <dbReference type="EMBL" id="APZ44369.1"/>
    </source>
</evidence>
<keyword evidence="3" id="KW-0949">S-adenosyl-L-methionine</keyword>
<sequence length="191" mass="20753">MPDWDARYAVASPAATPAQVLREFAHLLPSGGVALDLACGLGANARLLARHGLDAVAWDRSTVAIERLRAAAAGEGLRIRAEVRDVLRAPPPANAFDVIVVSRFLARELAPALRAALRPGGLLFYQTFVRQAPDPQRGPRSEAYRLAPNELLALFSGLRLVAYREETTLGDLTQGLRDEAYAIFQREDTPT</sequence>
<organism evidence="5 6">
    <name type="scientific">Acidihalobacter ferrooxydans</name>
    <dbReference type="NCBI Taxonomy" id="1765967"/>
    <lineage>
        <taxon>Bacteria</taxon>
        <taxon>Pseudomonadati</taxon>
        <taxon>Pseudomonadota</taxon>
        <taxon>Gammaproteobacteria</taxon>
        <taxon>Chromatiales</taxon>
        <taxon>Ectothiorhodospiraceae</taxon>
        <taxon>Acidihalobacter</taxon>
    </lineage>
</organism>
<dbReference type="CDD" id="cd02440">
    <property type="entry name" value="AdoMet_MTases"/>
    <property type="match status" value="1"/>
</dbReference>
<evidence type="ECO:0000313" key="6">
    <source>
        <dbReference type="Proteomes" id="UP000243807"/>
    </source>
</evidence>
<protein>
    <submittedName>
        <fullName evidence="5">SAM-dependent methyltransferase</fullName>
    </submittedName>
</protein>
<reference evidence="5 6" key="1">
    <citation type="submission" date="2017-01" db="EMBL/GenBank/DDBJ databases">
        <title>Draft sequence of Acidihalobacter ferrooxidans strain DSM 14175 (strain V8).</title>
        <authorList>
            <person name="Khaleque H.N."/>
            <person name="Ramsay J.P."/>
            <person name="Murphy R.J.T."/>
            <person name="Kaksonen A.H."/>
            <person name="Boxall N.J."/>
            <person name="Watkin E.L.J."/>
        </authorList>
    </citation>
    <scope>NUCLEOTIDE SEQUENCE [LARGE SCALE GENOMIC DNA]</scope>
    <source>
        <strain evidence="5 6">V8</strain>
    </source>
</reference>
<dbReference type="AlphaFoldDB" id="A0A1P8UKM1"/>
<feature type="domain" description="Methyltransferase" evidence="4">
    <location>
        <begin position="35"/>
        <end position="121"/>
    </location>
</feature>
<dbReference type="InterPro" id="IPR029063">
    <property type="entry name" value="SAM-dependent_MTases_sf"/>
</dbReference>
<dbReference type="PANTHER" id="PTHR43464">
    <property type="entry name" value="METHYLTRANSFERASE"/>
    <property type="match status" value="1"/>
</dbReference>
<dbReference type="Proteomes" id="UP000243807">
    <property type="component" value="Chromosome"/>
</dbReference>
<dbReference type="SUPFAM" id="SSF53335">
    <property type="entry name" value="S-adenosyl-L-methionine-dependent methyltransferases"/>
    <property type="match status" value="1"/>
</dbReference>
<evidence type="ECO:0000256" key="3">
    <source>
        <dbReference type="ARBA" id="ARBA00022691"/>
    </source>
</evidence>
<dbReference type="Gene3D" id="3.40.50.150">
    <property type="entry name" value="Vaccinia Virus protein VP39"/>
    <property type="match status" value="1"/>
</dbReference>
<keyword evidence="6" id="KW-1185">Reference proteome</keyword>
<proteinExistence type="predicted"/>
<dbReference type="STRING" id="1765967.BW247_15795"/>
<gene>
    <name evidence="5" type="ORF">BW247_15795</name>
</gene>
<dbReference type="EMBL" id="CP019434">
    <property type="protein sequence ID" value="APZ44369.1"/>
    <property type="molecule type" value="Genomic_DNA"/>
</dbReference>
<evidence type="ECO:0000256" key="1">
    <source>
        <dbReference type="ARBA" id="ARBA00022603"/>
    </source>
</evidence>
<dbReference type="InterPro" id="IPR041698">
    <property type="entry name" value="Methyltransf_25"/>
</dbReference>
<dbReference type="Pfam" id="PF13649">
    <property type="entry name" value="Methyltransf_25"/>
    <property type="match status" value="1"/>
</dbReference>
<dbReference type="GO" id="GO:0008168">
    <property type="term" value="F:methyltransferase activity"/>
    <property type="evidence" value="ECO:0007669"/>
    <property type="project" value="UniProtKB-KW"/>
</dbReference>
<keyword evidence="1 5" id="KW-0489">Methyltransferase</keyword>
<name>A0A1P8UKM1_9GAMM</name>
<evidence type="ECO:0000256" key="2">
    <source>
        <dbReference type="ARBA" id="ARBA00022679"/>
    </source>
</evidence>
<dbReference type="RefSeq" id="WP_076838056.1">
    <property type="nucleotide sequence ID" value="NZ_CP019434.1"/>
</dbReference>
<dbReference type="GO" id="GO:0032259">
    <property type="term" value="P:methylation"/>
    <property type="evidence" value="ECO:0007669"/>
    <property type="project" value="UniProtKB-KW"/>
</dbReference>
<evidence type="ECO:0000259" key="4">
    <source>
        <dbReference type="Pfam" id="PF13649"/>
    </source>
</evidence>
<dbReference type="OrthoDB" id="9804312at2"/>